<evidence type="ECO:0008006" key="3">
    <source>
        <dbReference type="Google" id="ProtNLM"/>
    </source>
</evidence>
<keyword evidence="2" id="KW-1185">Reference proteome</keyword>
<reference evidence="1" key="1">
    <citation type="journal article" date="2014" name="Int. J. Syst. Evol. Microbiol.">
        <title>Complete genome sequence of Corynebacterium casei LMG S-19264T (=DSM 44701T), isolated from a smear-ripened cheese.</title>
        <authorList>
            <consortium name="US DOE Joint Genome Institute (JGI-PGF)"/>
            <person name="Walter F."/>
            <person name="Albersmeier A."/>
            <person name="Kalinowski J."/>
            <person name="Ruckert C."/>
        </authorList>
    </citation>
    <scope>NUCLEOTIDE SEQUENCE</scope>
    <source>
        <strain evidence="1">VKM B-2789</strain>
    </source>
</reference>
<name>A0A9W6JYH4_9HYPH</name>
<dbReference type="Proteomes" id="UP001143330">
    <property type="component" value="Unassembled WGS sequence"/>
</dbReference>
<protein>
    <recommendedName>
        <fullName evidence="3">DUF4145 domain-containing protein</fullName>
    </recommendedName>
</protein>
<reference evidence="1" key="2">
    <citation type="submission" date="2023-01" db="EMBL/GenBank/DDBJ databases">
        <authorList>
            <person name="Sun Q."/>
            <person name="Evtushenko L."/>
        </authorList>
    </citation>
    <scope>NUCLEOTIDE SEQUENCE</scope>
    <source>
        <strain evidence="1">VKM B-2789</strain>
    </source>
</reference>
<comment type="caution">
    <text evidence="1">The sequence shown here is derived from an EMBL/GenBank/DDBJ whole genome shotgun (WGS) entry which is preliminary data.</text>
</comment>
<evidence type="ECO:0000313" key="2">
    <source>
        <dbReference type="Proteomes" id="UP001143330"/>
    </source>
</evidence>
<organism evidence="1 2">
    <name type="scientific">Ancylobacter defluvii</name>
    <dbReference type="NCBI Taxonomy" id="1282440"/>
    <lineage>
        <taxon>Bacteria</taxon>
        <taxon>Pseudomonadati</taxon>
        <taxon>Pseudomonadota</taxon>
        <taxon>Alphaproteobacteria</taxon>
        <taxon>Hyphomicrobiales</taxon>
        <taxon>Xanthobacteraceae</taxon>
        <taxon>Ancylobacter</taxon>
    </lineage>
</organism>
<dbReference type="EMBL" id="BSFM01000014">
    <property type="protein sequence ID" value="GLK84659.1"/>
    <property type="molecule type" value="Genomic_DNA"/>
</dbReference>
<accession>A0A9W6JYH4</accession>
<evidence type="ECO:0000313" key="1">
    <source>
        <dbReference type="EMBL" id="GLK84659.1"/>
    </source>
</evidence>
<proteinExistence type="predicted"/>
<dbReference type="AlphaFoldDB" id="A0A9W6JYH4"/>
<sequence length="219" mass="24838">MPLDPILVNRFNELKKEADNIEASKIVDQSEYIPKYAINGNRLLTWRVKVRNLISIACGQKSEHYIQFLEEEKPDSFSNYHDIFLRLRAVFSAAKEDFEGGYLITLKNLIQAEVFSTELDQARELLESGYLTPAAVVAGVVLETKLRQLCSSRGIPEGKLDRMNADLAKSGLYTLLVQKRITALADIRNNAAHGQPDKFNESDVQDFISYVERFSADYT</sequence>
<gene>
    <name evidence="1" type="ORF">GCM10017653_27290</name>
</gene>
<dbReference type="RefSeq" id="WP_271180600.1">
    <property type="nucleotide sequence ID" value="NZ_BSFM01000014.1"/>
</dbReference>